<reference evidence="1" key="1">
    <citation type="journal article" date="2020" name="Cell">
        <title>Large-Scale Comparative Analyses of Tick Genomes Elucidate Their Genetic Diversity and Vector Capacities.</title>
        <authorList>
            <consortium name="Tick Genome and Microbiome Consortium (TIGMIC)"/>
            <person name="Jia N."/>
            <person name="Wang J."/>
            <person name="Shi W."/>
            <person name="Du L."/>
            <person name="Sun Y."/>
            <person name="Zhan W."/>
            <person name="Jiang J.F."/>
            <person name="Wang Q."/>
            <person name="Zhang B."/>
            <person name="Ji P."/>
            <person name="Bell-Sakyi L."/>
            <person name="Cui X.M."/>
            <person name="Yuan T.T."/>
            <person name="Jiang B.G."/>
            <person name="Yang W.F."/>
            <person name="Lam T.T."/>
            <person name="Chang Q.C."/>
            <person name="Ding S.J."/>
            <person name="Wang X.J."/>
            <person name="Zhu J.G."/>
            <person name="Ruan X.D."/>
            <person name="Zhao L."/>
            <person name="Wei J.T."/>
            <person name="Ye R.Z."/>
            <person name="Que T.C."/>
            <person name="Du C.H."/>
            <person name="Zhou Y.H."/>
            <person name="Cheng J.X."/>
            <person name="Dai P.F."/>
            <person name="Guo W.B."/>
            <person name="Han X.H."/>
            <person name="Huang E.J."/>
            <person name="Li L.F."/>
            <person name="Wei W."/>
            <person name="Gao Y.C."/>
            <person name="Liu J.Z."/>
            <person name="Shao H.Z."/>
            <person name="Wang X."/>
            <person name="Wang C.C."/>
            <person name="Yang T.C."/>
            <person name="Huo Q.B."/>
            <person name="Li W."/>
            <person name="Chen H.Y."/>
            <person name="Chen S.E."/>
            <person name="Zhou L.G."/>
            <person name="Ni X.B."/>
            <person name="Tian J.H."/>
            <person name="Sheng Y."/>
            <person name="Liu T."/>
            <person name="Pan Y.S."/>
            <person name="Xia L.Y."/>
            <person name="Li J."/>
            <person name="Zhao F."/>
            <person name="Cao W.C."/>
        </authorList>
    </citation>
    <scope>NUCLEOTIDE SEQUENCE</scope>
    <source>
        <strain evidence="1">Rsan-2018</strain>
    </source>
</reference>
<dbReference type="VEuPathDB" id="VectorBase:RSAN_035074"/>
<name>A0A9D4SQ22_RHISA</name>
<gene>
    <name evidence="1" type="ORF">HPB52_019071</name>
</gene>
<sequence length="253" mass="28036">MHVIVGSLEALAKVSAFRHLRSLYVLLAPNIDLRDVDSVLQRLLTKLPGLEKLRLERCGGLQLTAIAELCPKLKHLRLGDCTGSTEEAPLDVDAFPNLEILEISMVHLKVCFSALFLAIRDTLRIARLCHDGMCIEFLHHCARQGKRLPFPCLEELTLETTLSLPALKLDPSDLHDVLKALPALRHLETDSYDLRLFVENYCVPPGRVSLSWLGCVHCAVHKPVDPQLEQMGDIIRAMMEQSSSGGDGACSVC</sequence>
<organism evidence="1 2">
    <name type="scientific">Rhipicephalus sanguineus</name>
    <name type="common">Brown dog tick</name>
    <name type="synonym">Ixodes sanguineus</name>
    <dbReference type="NCBI Taxonomy" id="34632"/>
    <lineage>
        <taxon>Eukaryota</taxon>
        <taxon>Metazoa</taxon>
        <taxon>Ecdysozoa</taxon>
        <taxon>Arthropoda</taxon>
        <taxon>Chelicerata</taxon>
        <taxon>Arachnida</taxon>
        <taxon>Acari</taxon>
        <taxon>Parasitiformes</taxon>
        <taxon>Ixodida</taxon>
        <taxon>Ixodoidea</taxon>
        <taxon>Ixodidae</taxon>
        <taxon>Rhipicephalinae</taxon>
        <taxon>Rhipicephalus</taxon>
        <taxon>Rhipicephalus</taxon>
    </lineage>
</organism>
<dbReference type="EMBL" id="JABSTV010001254">
    <property type="protein sequence ID" value="KAH7939908.1"/>
    <property type="molecule type" value="Genomic_DNA"/>
</dbReference>
<dbReference type="AlphaFoldDB" id="A0A9D4SQ22"/>
<reference evidence="1" key="2">
    <citation type="submission" date="2021-09" db="EMBL/GenBank/DDBJ databases">
        <authorList>
            <person name="Jia N."/>
            <person name="Wang J."/>
            <person name="Shi W."/>
            <person name="Du L."/>
            <person name="Sun Y."/>
            <person name="Zhan W."/>
            <person name="Jiang J."/>
            <person name="Wang Q."/>
            <person name="Zhang B."/>
            <person name="Ji P."/>
            <person name="Sakyi L.B."/>
            <person name="Cui X."/>
            <person name="Yuan T."/>
            <person name="Jiang B."/>
            <person name="Yang W."/>
            <person name="Lam T.T.-Y."/>
            <person name="Chang Q."/>
            <person name="Ding S."/>
            <person name="Wang X."/>
            <person name="Zhu J."/>
            <person name="Ruan X."/>
            <person name="Zhao L."/>
            <person name="Wei J."/>
            <person name="Que T."/>
            <person name="Du C."/>
            <person name="Cheng J."/>
            <person name="Dai P."/>
            <person name="Han X."/>
            <person name="Huang E."/>
            <person name="Gao Y."/>
            <person name="Liu J."/>
            <person name="Shao H."/>
            <person name="Ye R."/>
            <person name="Li L."/>
            <person name="Wei W."/>
            <person name="Wang X."/>
            <person name="Wang C."/>
            <person name="Huo Q."/>
            <person name="Li W."/>
            <person name="Guo W."/>
            <person name="Chen H."/>
            <person name="Chen S."/>
            <person name="Zhou L."/>
            <person name="Zhou L."/>
            <person name="Ni X."/>
            <person name="Tian J."/>
            <person name="Zhou Y."/>
            <person name="Sheng Y."/>
            <person name="Liu T."/>
            <person name="Pan Y."/>
            <person name="Xia L."/>
            <person name="Li J."/>
            <person name="Zhao F."/>
            <person name="Cao W."/>
        </authorList>
    </citation>
    <scope>NUCLEOTIDE SEQUENCE</scope>
    <source>
        <strain evidence="1">Rsan-2018</strain>
        <tissue evidence="1">Larvae</tissue>
    </source>
</reference>
<keyword evidence="2" id="KW-1185">Reference proteome</keyword>
<dbReference type="InterPro" id="IPR032675">
    <property type="entry name" value="LRR_dom_sf"/>
</dbReference>
<comment type="caution">
    <text evidence="1">The sequence shown here is derived from an EMBL/GenBank/DDBJ whole genome shotgun (WGS) entry which is preliminary data.</text>
</comment>
<dbReference type="OrthoDB" id="1517790at2759"/>
<evidence type="ECO:0000313" key="1">
    <source>
        <dbReference type="EMBL" id="KAH7939908.1"/>
    </source>
</evidence>
<protein>
    <submittedName>
        <fullName evidence="1">Uncharacterized protein</fullName>
    </submittedName>
</protein>
<accession>A0A9D4SQ22</accession>
<evidence type="ECO:0000313" key="2">
    <source>
        <dbReference type="Proteomes" id="UP000821837"/>
    </source>
</evidence>
<proteinExistence type="predicted"/>
<dbReference type="SUPFAM" id="SSF52047">
    <property type="entry name" value="RNI-like"/>
    <property type="match status" value="1"/>
</dbReference>
<dbReference type="Gene3D" id="3.80.10.10">
    <property type="entry name" value="Ribonuclease Inhibitor"/>
    <property type="match status" value="1"/>
</dbReference>
<dbReference type="Proteomes" id="UP000821837">
    <property type="component" value="Chromosome 8"/>
</dbReference>